<evidence type="ECO:0000259" key="5">
    <source>
        <dbReference type="PROSITE" id="PS51084"/>
    </source>
</evidence>
<proteinExistence type="predicted"/>
<feature type="binding site" evidence="3">
    <location>
        <position position="116"/>
    </location>
    <ligand>
        <name>substrate</name>
    </ligand>
</feature>
<dbReference type="InterPro" id="IPR011146">
    <property type="entry name" value="HIT-like"/>
</dbReference>
<dbReference type="PROSITE" id="PS51084">
    <property type="entry name" value="HIT_2"/>
    <property type="match status" value="1"/>
</dbReference>
<dbReference type="InterPro" id="IPR036265">
    <property type="entry name" value="HIT-like_sf"/>
</dbReference>
<protein>
    <submittedName>
        <fullName evidence="6">HIT domain-containing protein</fullName>
    </submittedName>
</protein>
<dbReference type="GO" id="GO:0000166">
    <property type="term" value="F:nucleotide binding"/>
    <property type="evidence" value="ECO:0007669"/>
    <property type="project" value="UniProtKB-KW"/>
</dbReference>
<dbReference type="Pfam" id="PF01230">
    <property type="entry name" value="HIT"/>
    <property type="match status" value="1"/>
</dbReference>
<feature type="short sequence motif" description="Histidine triad motif" evidence="4">
    <location>
        <begin position="112"/>
        <end position="116"/>
    </location>
</feature>
<feature type="active site" description="Tele-AMP-histidine intermediate" evidence="2">
    <location>
        <position position="114"/>
    </location>
</feature>
<dbReference type="CDD" id="cd01275">
    <property type="entry name" value="FHIT"/>
    <property type="match status" value="1"/>
</dbReference>
<dbReference type="SUPFAM" id="SSF54197">
    <property type="entry name" value="HIT-like"/>
    <property type="match status" value="1"/>
</dbReference>
<dbReference type="EMBL" id="JACHVA010000040">
    <property type="protein sequence ID" value="MBC2600866.1"/>
    <property type="molecule type" value="Genomic_DNA"/>
</dbReference>
<gene>
    <name evidence="6" type="ORF">H5P30_03635</name>
</gene>
<comment type="caution">
    <text evidence="6">The sequence shown here is derived from an EMBL/GenBank/DDBJ whole genome shotgun (WGS) entry which is preliminary data.</text>
</comment>
<organism evidence="6 7">
    <name type="scientific">Puniceicoccus vermicola</name>
    <dbReference type="NCBI Taxonomy" id="388746"/>
    <lineage>
        <taxon>Bacteria</taxon>
        <taxon>Pseudomonadati</taxon>
        <taxon>Verrucomicrobiota</taxon>
        <taxon>Opitutia</taxon>
        <taxon>Puniceicoccales</taxon>
        <taxon>Puniceicoccaceae</taxon>
        <taxon>Puniceicoccus</taxon>
    </lineage>
</organism>
<evidence type="ECO:0000256" key="1">
    <source>
        <dbReference type="ARBA" id="ARBA00022741"/>
    </source>
</evidence>
<evidence type="ECO:0000313" key="6">
    <source>
        <dbReference type="EMBL" id="MBC2600866.1"/>
    </source>
</evidence>
<dbReference type="Proteomes" id="UP000525652">
    <property type="component" value="Unassembled WGS sequence"/>
</dbReference>
<accession>A0A7X1AVP1</accession>
<keyword evidence="1" id="KW-0547">Nucleotide-binding</keyword>
<dbReference type="PANTHER" id="PTHR42997">
    <property type="entry name" value="HIT FAMILY HYDROLASE"/>
    <property type="match status" value="1"/>
</dbReference>
<keyword evidence="7" id="KW-1185">Reference proteome</keyword>
<evidence type="ECO:0000256" key="3">
    <source>
        <dbReference type="PIRSR" id="PIRSR639383-2"/>
    </source>
</evidence>
<feature type="binding site" evidence="3">
    <location>
        <position position="44"/>
    </location>
    <ligand>
        <name>substrate</name>
    </ligand>
</feature>
<evidence type="ECO:0000313" key="7">
    <source>
        <dbReference type="Proteomes" id="UP000525652"/>
    </source>
</evidence>
<reference evidence="6 7" key="1">
    <citation type="submission" date="2020-07" db="EMBL/GenBank/DDBJ databases">
        <authorList>
            <person name="Feng X."/>
        </authorList>
    </citation>
    <scope>NUCLEOTIDE SEQUENCE [LARGE SCALE GENOMIC DNA]</scope>
    <source>
        <strain evidence="6 7">JCM14086</strain>
    </source>
</reference>
<sequence length="157" mass="17489">MPYIKEPSETGAKRANPFLSIPHSENPKEALLLYKGSKSFIVMNKFPYNAGHLLCIPYREVGDLEDLEDEEYGDLCQTVLKGKKLLRLALQPDAFNIGYNLGASAGAGIPGHLHCHIVPRWSGDTNFMPVIAGTRVLPEAMAAMWERLHQFVPQIED</sequence>
<name>A0A7X1AVP1_9BACT</name>
<dbReference type="AlphaFoldDB" id="A0A7X1AVP1"/>
<evidence type="ECO:0000256" key="4">
    <source>
        <dbReference type="PROSITE-ProRule" id="PRU00464"/>
    </source>
</evidence>
<dbReference type="InterPro" id="IPR052908">
    <property type="entry name" value="AP-4-A_phosphorylase"/>
</dbReference>
<feature type="domain" description="HIT" evidence="5">
    <location>
        <begin position="17"/>
        <end position="127"/>
    </location>
</feature>
<dbReference type="InterPro" id="IPR039383">
    <property type="entry name" value="FHIT"/>
</dbReference>
<dbReference type="PANTHER" id="PTHR42997:SF1">
    <property type="entry name" value="AP-4-A PHOSPHORYLASE"/>
    <property type="match status" value="1"/>
</dbReference>
<evidence type="ECO:0000256" key="2">
    <source>
        <dbReference type="PIRSR" id="PIRSR639383-1"/>
    </source>
</evidence>
<dbReference type="Gene3D" id="3.30.428.10">
    <property type="entry name" value="HIT-like"/>
    <property type="match status" value="1"/>
</dbReference>
<dbReference type="GO" id="GO:0003824">
    <property type="term" value="F:catalytic activity"/>
    <property type="evidence" value="ECO:0007669"/>
    <property type="project" value="InterPro"/>
</dbReference>